<accession>A0ABQ0QAD6</accession>
<evidence type="ECO:0000259" key="1">
    <source>
        <dbReference type="Pfam" id="PF13274"/>
    </source>
</evidence>
<protein>
    <submittedName>
        <fullName evidence="2">Phage-associated protein</fullName>
    </submittedName>
</protein>
<dbReference type="RefSeq" id="WP_099181163.1">
    <property type="nucleotide sequence ID" value="NZ_BAQW01000004.1"/>
</dbReference>
<proteinExistence type="predicted"/>
<evidence type="ECO:0000313" key="3">
    <source>
        <dbReference type="Proteomes" id="UP001061070"/>
    </source>
</evidence>
<dbReference type="EMBL" id="BAQW01000004">
    <property type="protein sequence ID" value="GBR10827.1"/>
    <property type="molecule type" value="Genomic_DNA"/>
</dbReference>
<organism evidence="2 3">
    <name type="scientific">Gluconobacter frateurii NRIC 0228</name>
    <dbReference type="NCBI Taxonomy" id="1307946"/>
    <lineage>
        <taxon>Bacteria</taxon>
        <taxon>Pseudomonadati</taxon>
        <taxon>Pseudomonadota</taxon>
        <taxon>Alphaproteobacteria</taxon>
        <taxon>Acetobacterales</taxon>
        <taxon>Acetobacteraceae</taxon>
        <taxon>Gluconobacter</taxon>
    </lineage>
</organism>
<keyword evidence="3" id="KW-1185">Reference proteome</keyword>
<evidence type="ECO:0000313" key="2">
    <source>
        <dbReference type="EMBL" id="GBR10827.1"/>
    </source>
</evidence>
<dbReference type="Proteomes" id="UP001061070">
    <property type="component" value="Unassembled WGS sequence"/>
</dbReference>
<dbReference type="InterPro" id="IPR025272">
    <property type="entry name" value="SocA_Panacea"/>
</dbReference>
<name>A0ABQ0QAD6_9PROT</name>
<feature type="domain" description="Antitoxin SocA-like Panacea" evidence="1">
    <location>
        <begin position="28"/>
        <end position="134"/>
    </location>
</feature>
<sequence length="168" mass="19215">MPFPVKGVANAFLRRSFDDDVPVSPMKLQKLIFLAHGYHLAARNEPLIEESFQAWPYGPVSEVLYQEFKNFGGGQIKELAEEVSFTDADEFEYMPVPAPSDEAARKVINFVWKRYNSWTARELSDLSHKEGWAWDRVRDASPGGRSVEIPDDYIKADFMPLVKKKTEA</sequence>
<gene>
    <name evidence="2" type="ORF">AA0228_1178</name>
</gene>
<reference evidence="2" key="1">
    <citation type="submission" date="2013-04" db="EMBL/GenBank/DDBJ databases">
        <title>The genome sequencing project of 58 acetic acid bacteria.</title>
        <authorList>
            <person name="Okamoto-Kainuma A."/>
            <person name="Ishikawa M."/>
            <person name="Umino S."/>
            <person name="Koizumi Y."/>
            <person name="Shiwa Y."/>
            <person name="Yoshikawa H."/>
            <person name="Matsutani M."/>
            <person name="Matsushita K."/>
        </authorList>
    </citation>
    <scope>NUCLEOTIDE SEQUENCE</scope>
    <source>
        <strain evidence="2">NRIC 0228</strain>
    </source>
</reference>
<comment type="caution">
    <text evidence="2">The sequence shown here is derived from an EMBL/GenBank/DDBJ whole genome shotgun (WGS) entry which is preliminary data.</text>
</comment>
<dbReference type="Pfam" id="PF13274">
    <property type="entry name" value="SocA_Panacea"/>
    <property type="match status" value="1"/>
</dbReference>